<dbReference type="InterPro" id="IPR049574">
    <property type="entry name" value="CrtA-like"/>
</dbReference>
<dbReference type="Proteomes" id="UP000800981">
    <property type="component" value="Unassembled WGS sequence"/>
</dbReference>
<comment type="caution">
    <text evidence="1">The sequence shown here is derived from an EMBL/GenBank/DDBJ whole genome shotgun (WGS) entry which is preliminary data.</text>
</comment>
<protein>
    <submittedName>
        <fullName evidence="1">Monooxygenase</fullName>
    </submittedName>
</protein>
<dbReference type="GO" id="GO:0004497">
    <property type="term" value="F:monooxygenase activity"/>
    <property type="evidence" value="ECO:0007669"/>
    <property type="project" value="UniProtKB-KW"/>
</dbReference>
<keyword evidence="2" id="KW-1185">Reference proteome</keyword>
<dbReference type="RefSeq" id="WP_166276498.1">
    <property type="nucleotide sequence ID" value="NZ_JAANNP010000001.1"/>
</dbReference>
<gene>
    <name evidence="1" type="ORF">G9H71_00855</name>
</gene>
<keyword evidence="1" id="KW-0503">Monooxygenase</keyword>
<keyword evidence="1" id="KW-0560">Oxidoreductase</keyword>
<sequence>MTEPYVTLHLWGVPTHRAPSAAARMALDRRPLRQADGLRFAKLLGTGSGRTFTTRDADFRHWALLAVWDDERDALRFERESPLHRRWGRLRDEQLRVALRPLASRGRWSRREPFGDPEPRRHDGPVAALTRARIRPTRAVAFWRAVPPVSAQLHRSPGLRLAVGIGEAPVGLQGTFSLWESAQTLVAFAHRSPEHLDAVRRTAETGWYAEELFARFAVLSVDGAYRGRGFG</sequence>
<evidence type="ECO:0000313" key="2">
    <source>
        <dbReference type="Proteomes" id="UP000800981"/>
    </source>
</evidence>
<evidence type="ECO:0000313" key="1">
    <source>
        <dbReference type="EMBL" id="NHC12330.1"/>
    </source>
</evidence>
<dbReference type="CDD" id="cd21650">
    <property type="entry name" value="CrtA-like"/>
    <property type="match status" value="1"/>
</dbReference>
<name>A0ABX0GRC8_9ACTN</name>
<proteinExistence type="predicted"/>
<accession>A0ABX0GRC8</accession>
<organism evidence="1 2">
    <name type="scientific">Motilibacter deserti</name>
    <dbReference type="NCBI Taxonomy" id="2714956"/>
    <lineage>
        <taxon>Bacteria</taxon>
        <taxon>Bacillati</taxon>
        <taxon>Actinomycetota</taxon>
        <taxon>Actinomycetes</taxon>
        <taxon>Motilibacterales</taxon>
        <taxon>Motilibacteraceae</taxon>
        <taxon>Motilibacter</taxon>
    </lineage>
</organism>
<dbReference type="EMBL" id="JAANNP010000001">
    <property type="protein sequence ID" value="NHC12330.1"/>
    <property type="molecule type" value="Genomic_DNA"/>
</dbReference>
<reference evidence="1 2" key="1">
    <citation type="submission" date="2020-03" db="EMBL/GenBank/DDBJ databases">
        <title>Two novel Motilibacter sp.</title>
        <authorList>
            <person name="Liu S."/>
        </authorList>
    </citation>
    <scope>NUCLEOTIDE SEQUENCE [LARGE SCALE GENOMIC DNA]</scope>
    <source>
        <strain evidence="1 2">E257</strain>
    </source>
</reference>